<dbReference type="GeneID" id="114246326"/>
<feature type="region of interest" description="Disordered" evidence="1">
    <location>
        <begin position="50"/>
        <end position="89"/>
    </location>
</feature>
<name>A0A6J2JYV2_BOMMA</name>
<dbReference type="Proteomes" id="UP000504629">
    <property type="component" value="Unplaced"/>
</dbReference>
<evidence type="ECO:0000313" key="3">
    <source>
        <dbReference type="RefSeq" id="XP_028034608.1"/>
    </source>
</evidence>
<dbReference type="KEGG" id="bman:114246326"/>
<evidence type="ECO:0000313" key="2">
    <source>
        <dbReference type="Proteomes" id="UP000504629"/>
    </source>
</evidence>
<protein>
    <submittedName>
        <fullName evidence="3">Uncharacterized protein LOC114246326</fullName>
    </submittedName>
</protein>
<dbReference type="RefSeq" id="XP_028034608.1">
    <property type="nucleotide sequence ID" value="XM_028178807.1"/>
</dbReference>
<reference evidence="3" key="1">
    <citation type="submission" date="2025-08" db="UniProtKB">
        <authorList>
            <consortium name="RefSeq"/>
        </authorList>
    </citation>
    <scope>IDENTIFICATION</scope>
    <source>
        <tissue evidence="3">Silk gland</tissue>
    </source>
</reference>
<accession>A0A6J2JYV2</accession>
<proteinExistence type="predicted"/>
<feature type="region of interest" description="Disordered" evidence="1">
    <location>
        <begin position="1"/>
        <end position="25"/>
    </location>
</feature>
<organism evidence="2 3">
    <name type="scientific">Bombyx mandarina</name>
    <name type="common">Wild silk moth</name>
    <name type="synonym">Wild silkworm</name>
    <dbReference type="NCBI Taxonomy" id="7092"/>
    <lineage>
        <taxon>Eukaryota</taxon>
        <taxon>Metazoa</taxon>
        <taxon>Ecdysozoa</taxon>
        <taxon>Arthropoda</taxon>
        <taxon>Hexapoda</taxon>
        <taxon>Insecta</taxon>
        <taxon>Pterygota</taxon>
        <taxon>Neoptera</taxon>
        <taxon>Endopterygota</taxon>
        <taxon>Lepidoptera</taxon>
        <taxon>Glossata</taxon>
        <taxon>Ditrysia</taxon>
        <taxon>Bombycoidea</taxon>
        <taxon>Bombycidae</taxon>
        <taxon>Bombycinae</taxon>
        <taxon>Bombyx</taxon>
    </lineage>
</organism>
<dbReference type="OrthoDB" id="446723at2759"/>
<dbReference type="AlphaFoldDB" id="A0A6J2JYV2"/>
<gene>
    <name evidence="3" type="primary">LOC114246326</name>
</gene>
<evidence type="ECO:0000256" key="1">
    <source>
        <dbReference type="SAM" id="MobiDB-lite"/>
    </source>
</evidence>
<keyword evidence="2" id="KW-1185">Reference proteome</keyword>
<sequence length="104" mass="11502">MSDLELPACGDPWVRNKSPGRRGRLERRSAVRCEACGAESCECWRCTCEPRSARPSPARLAPRPPARALSDDSAAERPRRLYKSSSQRLLGTTSTIDPLLETTC</sequence>